<reference evidence="2 7" key="2">
    <citation type="submission" date="2020-07" db="EMBL/GenBank/DDBJ databases">
        <title>Mycobacterium kansasii (former subtype) with zoonotic potential isolated from diseased indoor pet cat, Japan.</title>
        <authorList>
            <person name="Fukano H."/>
            <person name="Terazono T."/>
            <person name="Hoshino Y."/>
        </authorList>
    </citation>
    <scope>NUCLEOTIDE SEQUENCE [LARGE SCALE GENOMIC DNA]</scope>
    <source>
        <strain evidence="2 7">Kuro-I</strain>
    </source>
</reference>
<dbReference type="PANTHER" id="PTHR43064">
    <property type="entry name" value="PHOSPHORIBOSYLAMINOIMIDAZOLE CARBOXYLASE-RELATED"/>
    <property type="match status" value="1"/>
</dbReference>
<dbReference type="Proteomes" id="UP000189229">
    <property type="component" value="Unassembled WGS sequence"/>
</dbReference>
<dbReference type="EMBL" id="AP023343">
    <property type="protein sequence ID" value="BCI91219.1"/>
    <property type="molecule type" value="Genomic_DNA"/>
</dbReference>
<feature type="domain" description="PurE" evidence="1">
    <location>
        <begin position="85"/>
        <end position="217"/>
    </location>
</feature>
<evidence type="ECO:0000259" key="1">
    <source>
        <dbReference type="SMART" id="SM01001"/>
    </source>
</evidence>
<dbReference type="AlphaFoldDB" id="A0A1V3WFN1"/>
<name>A0A1V3WFN1_MYCKA</name>
<dbReference type="PANTHER" id="PTHR43064:SF1">
    <property type="entry name" value="SLL1489 PROTEIN"/>
    <property type="match status" value="1"/>
</dbReference>
<organism evidence="3 6">
    <name type="scientific">Mycobacterium kansasii</name>
    <dbReference type="NCBI Taxonomy" id="1768"/>
    <lineage>
        <taxon>Bacteria</taxon>
        <taxon>Bacillati</taxon>
        <taxon>Actinomycetota</taxon>
        <taxon>Actinomycetes</taxon>
        <taxon>Mycobacteriales</taxon>
        <taxon>Mycobacteriaceae</taxon>
        <taxon>Mycobacterium</taxon>
    </lineage>
</organism>
<dbReference type="SUPFAM" id="SSF52255">
    <property type="entry name" value="N5-CAIR mutase (phosphoribosylaminoimidazole carboxylase, PurE)"/>
    <property type="match status" value="1"/>
</dbReference>
<dbReference type="EMBL" id="MVBN01000009">
    <property type="protein sequence ID" value="OOK66942.1"/>
    <property type="molecule type" value="Genomic_DNA"/>
</dbReference>
<evidence type="ECO:0000313" key="3">
    <source>
        <dbReference type="EMBL" id="OOK65787.1"/>
    </source>
</evidence>
<gene>
    <name evidence="4" type="ORF">BZL29_7178</name>
    <name evidence="3" type="ORF">BZL30_8620</name>
    <name evidence="2" type="ORF">NIIDMKKI_64250</name>
</gene>
<dbReference type="GO" id="GO:0016787">
    <property type="term" value="F:hydrolase activity"/>
    <property type="evidence" value="ECO:0007669"/>
    <property type="project" value="InterPro"/>
</dbReference>
<dbReference type="InterPro" id="IPR039476">
    <property type="entry name" value="P2CMN_synthase_LarB"/>
</dbReference>
<accession>A0A1V3WFN1</accession>
<dbReference type="Proteomes" id="UP000188532">
    <property type="component" value="Unassembled WGS sequence"/>
</dbReference>
<evidence type="ECO:0000313" key="5">
    <source>
        <dbReference type="Proteomes" id="UP000188532"/>
    </source>
</evidence>
<sequence length="218" mass="22978">MTVCYDYTRLARVGMPEAIFCLNKTTSQLRAIVTELLERPDNPVLFTRMSDAQYQTVRPLTGQALEYDEESATAVLHGCLPTRNGTVAVVTAGTSDIPVAAEACRTLEFLGFKAARIADVGVAGIWRLLERVDEILDHDVVIVVAGMDAALASVVGGLTGQPMIAVPTSTGYGAAADGETALRSMLTSCAQGVTVTNIDNGFGAACAANRILLALNRT</sequence>
<dbReference type="STRING" id="1768.B1T50_19245"/>
<dbReference type="GeneID" id="29701283"/>
<evidence type="ECO:0000313" key="4">
    <source>
        <dbReference type="EMBL" id="OOK66942.1"/>
    </source>
</evidence>
<dbReference type="SMART" id="SM01001">
    <property type="entry name" value="AIRC"/>
    <property type="match status" value="1"/>
</dbReference>
<dbReference type="Proteomes" id="UP000516380">
    <property type="component" value="Chromosome"/>
</dbReference>
<dbReference type="RefSeq" id="WP_023370754.1">
    <property type="nucleotide sequence ID" value="NZ_BLYZ01000003.1"/>
</dbReference>
<dbReference type="Gene3D" id="3.40.50.1970">
    <property type="match status" value="1"/>
</dbReference>
<evidence type="ECO:0000313" key="6">
    <source>
        <dbReference type="Proteomes" id="UP000189229"/>
    </source>
</evidence>
<reference evidence="5 6" key="1">
    <citation type="submission" date="2017-02" db="EMBL/GenBank/DDBJ databases">
        <title>Complete genome sequences of Mycobacterium kansasii strains isolated from rhesus macaques.</title>
        <authorList>
            <person name="Panda A."/>
            <person name="Nagaraj S."/>
            <person name="Zhao X."/>
            <person name="Tettelin H."/>
            <person name="Detolla L.J."/>
        </authorList>
    </citation>
    <scope>NUCLEOTIDE SEQUENCE [LARGE SCALE GENOMIC DNA]</scope>
    <source>
        <strain evidence="4 5">11-3469</strain>
        <strain evidence="3 6">11-3813</strain>
    </source>
</reference>
<dbReference type="InterPro" id="IPR000031">
    <property type="entry name" value="PurE_dom"/>
</dbReference>
<keyword evidence="7" id="KW-1185">Reference proteome</keyword>
<dbReference type="GO" id="GO:0006189">
    <property type="term" value="P:'de novo' IMP biosynthetic process"/>
    <property type="evidence" value="ECO:0007669"/>
    <property type="project" value="InterPro"/>
</dbReference>
<dbReference type="EMBL" id="MVBM01000010">
    <property type="protein sequence ID" value="OOK65787.1"/>
    <property type="molecule type" value="Genomic_DNA"/>
</dbReference>
<dbReference type="NCBIfam" id="NF033503">
    <property type="entry name" value="LarB"/>
    <property type="match status" value="1"/>
</dbReference>
<dbReference type="Pfam" id="PF00731">
    <property type="entry name" value="AIRC"/>
    <property type="match status" value="1"/>
</dbReference>
<proteinExistence type="predicted"/>
<evidence type="ECO:0000313" key="7">
    <source>
        <dbReference type="Proteomes" id="UP000516380"/>
    </source>
</evidence>
<evidence type="ECO:0000313" key="2">
    <source>
        <dbReference type="EMBL" id="BCI91219.1"/>
    </source>
</evidence>
<protein>
    <submittedName>
        <fullName evidence="2">1-(5-phosphoribosyl)-5-amino-4-imidazole-carboxyl ate carboxylase</fullName>
    </submittedName>
    <submittedName>
        <fullName evidence="3">AIR carboxylase family protein</fullName>
    </submittedName>
</protein>